<evidence type="ECO:0000313" key="2">
    <source>
        <dbReference type="EMBL" id="KAF6319697.1"/>
    </source>
</evidence>
<name>A0A7J7V3D8_MYOMY</name>
<dbReference type="AlphaFoldDB" id="A0A7J7V3D8"/>
<gene>
    <name evidence="2" type="ORF">mMyoMyo1_008436</name>
</gene>
<accession>A0A7J7V3D8</accession>
<keyword evidence="1" id="KW-0732">Signal</keyword>
<proteinExistence type="predicted"/>
<reference evidence="2 3" key="1">
    <citation type="journal article" date="2020" name="Nature">
        <title>Six reference-quality genomes reveal evolution of bat adaptations.</title>
        <authorList>
            <person name="Jebb D."/>
            <person name="Huang Z."/>
            <person name="Pippel M."/>
            <person name="Hughes G.M."/>
            <person name="Lavrichenko K."/>
            <person name="Devanna P."/>
            <person name="Winkler S."/>
            <person name="Jermiin L.S."/>
            <person name="Skirmuntt E.C."/>
            <person name="Katzourakis A."/>
            <person name="Burkitt-Gray L."/>
            <person name="Ray D.A."/>
            <person name="Sullivan K.A.M."/>
            <person name="Roscito J.G."/>
            <person name="Kirilenko B.M."/>
            <person name="Davalos L.M."/>
            <person name="Corthals A.P."/>
            <person name="Power M.L."/>
            <person name="Jones G."/>
            <person name="Ransome R.D."/>
            <person name="Dechmann D.K.N."/>
            <person name="Locatelli A.G."/>
            <person name="Puechmaille S.J."/>
            <person name="Fedrigo O."/>
            <person name="Jarvis E.D."/>
            <person name="Hiller M."/>
            <person name="Vernes S.C."/>
            <person name="Myers E.W."/>
            <person name="Teeling E.C."/>
        </authorList>
    </citation>
    <scope>NUCLEOTIDE SEQUENCE [LARGE SCALE GENOMIC DNA]</scope>
    <source>
        <strain evidence="2">MMyoMyo1</strain>
        <tissue evidence="2">Flight muscle</tissue>
    </source>
</reference>
<dbReference type="EMBL" id="JABWUV010000011">
    <property type="protein sequence ID" value="KAF6319697.1"/>
    <property type="molecule type" value="Genomic_DNA"/>
</dbReference>
<feature type="chain" id="PRO_5029710408" evidence="1">
    <location>
        <begin position="18"/>
        <end position="120"/>
    </location>
</feature>
<sequence length="120" mass="12856">MLCGLLWLLSQDPRAGCASRRWFPSAGWPGLQHAECQSGKQPGEGHCPQPPGTAAWPQHCPVSLPSHFTSCLSLLIYAEWAEPLGSMQGTSGLRNQDGDPGNCTWQRTCALRPTSGGALQ</sequence>
<organism evidence="2 3">
    <name type="scientific">Myotis myotis</name>
    <name type="common">Greater mouse-eared bat</name>
    <name type="synonym">Vespertilio myotis</name>
    <dbReference type="NCBI Taxonomy" id="51298"/>
    <lineage>
        <taxon>Eukaryota</taxon>
        <taxon>Metazoa</taxon>
        <taxon>Chordata</taxon>
        <taxon>Craniata</taxon>
        <taxon>Vertebrata</taxon>
        <taxon>Euteleostomi</taxon>
        <taxon>Mammalia</taxon>
        <taxon>Eutheria</taxon>
        <taxon>Laurasiatheria</taxon>
        <taxon>Chiroptera</taxon>
        <taxon>Yangochiroptera</taxon>
        <taxon>Vespertilionidae</taxon>
        <taxon>Myotis</taxon>
    </lineage>
</organism>
<dbReference type="Proteomes" id="UP000527355">
    <property type="component" value="Unassembled WGS sequence"/>
</dbReference>
<comment type="caution">
    <text evidence="2">The sequence shown here is derived from an EMBL/GenBank/DDBJ whole genome shotgun (WGS) entry which is preliminary data.</text>
</comment>
<feature type="signal peptide" evidence="1">
    <location>
        <begin position="1"/>
        <end position="17"/>
    </location>
</feature>
<evidence type="ECO:0000313" key="3">
    <source>
        <dbReference type="Proteomes" id="UP000527355"/>
    </source>
</evidence>
<keyword evidence="3" id="KW-1185">Reference proteome</keyword>
<evidence type="ECO:0000256" key="1">
    <source>
        <dbReference type="SAM" id="SignalP"/>
    </source>
</evidence>
<protein>
    <submittedName>
        <fullName evidence="2">Uncharacterized protein</fullName>
    </submittedName>
</protein>